<feature type="transmembrane region" description="Helical" evidence="6">
    <location>
        <begin position="121"/>
        <end position="141"/>
    </location>
</feature>
<feature type="transmembrane region" description="Helical" evidence="6">
    <location>
        <begin position="68"/>
        <end position="89"/>
    </location>
</feature>
<feature type="transmembrane region" description="Helical" evidence="6">
    <location>
        <begin position="46"/>
        <end position="62"/>
    </location>
</feature>
<dbReference type="CDD" id="cd06581">
    <property type="entry name" value="TM_PBP1_LivM_like"/>
    <property type="match status" value="1"/>
</dbReference>
<evidence type="ECO:0000256" key="2">
    <source>
        <dbReference type="ARBA" id="ARBA00022475"/>
    </source>
</evidence>
<organism evidence="7 8">
    <name type="scientific">Acidaminobacter hydrogenoformans DSM 2784</name>
    <dbReference type="NCBI Taxonomy" id="1120920"/>
    <lineage>
        <taxon>Bacteria</taxon>
        <taxon>Bacillati</taxon>
        <taxon>Bacillota</taxon>
        <taxon>Clostridia</taxon>
        <taxon>Peptostreptococcales</taxon>
        <taxon>Acidaminobacteraceae</taxon>
        <taxon>Acidaminobacter</taxon>
    </lineage>
</organism>
<feature type="transmembrane region" description="Helical" evidence="6">
    <location>
        <begin position="197"/>
        <end position="213"/>
    </location>
</feature>
<dbReference type="InterPro" id="IPR001851">
    <property type="entry name" value="ABC_transp_permease"/>
</dbReference>
<evidence type="ECO:0000256" key="3">
    <source>
        <dbReference type="ARBA" id="ARBA00022692"/>
    </source>
</evidence>
<gene>
    <name evidence="7" type="ORF">SAMN03080599_01547</name>
</gene>
<name>A0A1G5RY88_9FIRM</name>
<evidence type="ECO:0000313" key="7">
    <source>
        <dbReference type="EMBL" id="SCZ79023.1"/>
    </source>
</evidence>
<dbReference type="PANTHER" id="PTHR30482">
    <property type="entry name" value="HIGH-AFFINITY BRANCHED-CHAIN AMINO ACID TRANSPORT SYSTEM PERMEASE"/>
    <property type="match status" value="1"/>
</dbReference>
<evidence type="ECO:0000256" key="1">
    <source>
        <dbReference type="ARBA" id="ARBA00004651"/>
    </source>
</evidence>
<dbReference type="Pfam" id="PF02653">
    <property type="entry name" value="BPD_transp_2"/>
    <property type="match status" value="1"/>
</dbReference>
<dbReference type="STRING" id="1120920.SAMN03080599_01547"/>
<dbReference type="InterPro" id="IPR043428">
    <property type="entry name" value="LivM-like"/>
</dbReference>
<dbReference type="AlphaFoldDB" id="A0A1G5RY88"/>
<dbReference type="GO" id="GO:0015658">
    <property type="term" value="F:branched-chain amino acid transmembrane transporter activity"/>
    <property type="evidence" value="ECO:0007669"/>
    <property type="project" value="InterPro"/>
</dbReference>
<keyword evidence="2" id="KW-1003">Cell membrane</keyword>
<dbReference type="RefSeq" id="WP_092590324.1">
    <property type="nucleotide sequence ID" value="NZ_FMWL01000006.1"/>
</dbReference>
<protein>
    <submittedName>
        <fullName evidence="7">Branched-chain amino acid transport system permease protein</fullName>
    </submittedName>
</protein>
<sequence length="370" mass="40017">MTNLMIVLRNLLFYSAVLFLAIQVLARFFDFASVKLFKVSGGKKKALIAVVGVFALVLPFLLSSEPYILRTSVMVLLYIVLALSLNIVLGQAGQLSLGHAAFYALGAYTMAILTVSFGVNFWIALVASGIVAGIFGFVLGIPTLRLKGDYLAIVTVGFGEILRLILINWGSFTRGPAGIPGIPSPSFFGYVVKSNTGYYYIILVMVILTIIISKRLEDSRLGRGLAAVKDDEIAAESMGVNPANMKILAFVLGAVIAGFAGGFFASFVHYVNPDNFTYMESVTILTMVVLGGLGSIPGVIIGAVILAILPEALRDISTYRYAIYGILLAMMMIIRPQGMISLDSLKRRGAADENPRGLWNFKSLRRTDSR</sequence>
<keyword evidence="5 6" id="KW-0472">Membrane</keyword>
<evidence type="ECO:0000256" key="6">
    <source>
        <dbReference type="SAM" id="Phobius"/>
    </source>
</evidence>
<feature type="transmembrane region" description="Helical" evidence="6">
    <location>
        <begin position="96"/>
        <end position="115"/>
    </location>
</feature>
<keyword evidence="8" id="KW-1185">Reference proteome</keyword>
<dbReference type="GO" id="GO:0005886">
    <property type="term" value="C:plasma membrane"/>
    <property type="evidence" value="ECO:0007669"/>
    <property type="project" value="UniProtKB-SubCell"/>
</dbReference>
<feature type="transmembrane region" description="Helical" evidence="6">
    <location>
        <begin position="282"/>
        <end position="309"/>
    </location>
</feature>
<keyword evidence="3 6" id="KW-0812">Transmembrane</keyword>
<proteinExistence type="predicted"/>
<feature type="transmembrane region" description="Helical" evidence="6">
    <location>
        <begin position="150"/>
        <end position="170"/>
    </location>
</feature>
<dbReference type="OrthoDB" id="9789927at2"/>
<dbReference type="Proteomes" id="UP000199208">
    <property type="component" value="Unassembled WGS sequence"/>
</dbReference>
<evidence type="ECO:0000256" key="5">
    <source>
        <dbReference type="ARBA" id="ARBA00023136"/>
    </source>
</evidence>
<comment type="subcellular location">
    <subcellularLocation>
        <location evidence="1">Cell membrane</location>
        <topology evidence="1">Multi-pass membrane protein</topology>
    </subcellularLocation>
</comment>
<evidence type="ECO:0000313" key="8">
    <source>
        <dbReference type="Proteomes" id="UP000199208"/>
    </source>
</evidence>
<reference evidence="7 8" key="1">
    <citation type="submission" date="2016-10" db="EMBL/GenBank/DDBJ databases">
        <authorList>
            <person name="de Groot N.N."/>
        </authorList>
    </citation>
    <scope>NUCLEOTIDE SEQUENCE [LARGE SCALE GENOMIC DNA]</scope>
    <source>
        <strain evidence="7 8">DSM 2784</strain>
    </source>
</reference>
<evidence type="ECO:0000256" key="4">
    <source>
        <dbReference type="ARBA" id="ARBA00022989"/>
    </source>
</evidence>
<keyword evidence="4 6" id="KW-1133">Transmembrane helix</keyword>
<dbReference type="PANTHER" id="PTHR30482:SF10">
    <property type="entry name" value="HIGH-AFFINITY BRANCHED-CHAIN AMINO ACID TRANSPORT PROTEIN BRAE"/>
    <property type="match status" value="1"/>
</dbReference>
<feature type="transmembrane region" description="Helical" evidence="6">
    <location>
        <begin position="321"/>
        <end position="338"/>
    </location>
</feature>
<feature type="transmembrane region" description="Helical" evidence="6">
    <location>
        <begin position="247"/>
        <end position="270"/>
    </location>
</feature>
<dbReference type="EMBL" id="FMWL01000006">
    <property type="protein sequence ID" value="SCZ79023.1"/>
    <property type="molecule type" value="Genomic_DNA"/>
</dbReference>
<feature type="transmembrane region" description="Helical" evidence="6">
    <location>
        <begin position="12"/>
        <end position="34"/>
    </location>
</feature>
<accession>A0A1G5RY88</accession>